<name>A0A6H1Z7R6_9ZZZZ</name>
<sequence length="68" mass="7764">MEEDKNAIKLPEKSIEKLKVLFGEKQIAEGKLGIYLQAVMDTLGLEGKWNLDTSTWTFNRLPEPEAEK</sequence>
<evidence type="ECO:0000313" key="1">
    <source>
        <dbReference type="EMBL" id="QJA43604.1"/>
    </source>
</evidence>
<dbReference type="EMBL" id="MT141531">
    <property type="protein sequence ID" value="QJA65052.1"/>
    <property type="molecule type" value="Genomic_DNA"/>
</dbReference>
<dbReference type="EMBL" id="MT144006">
    <property type="protein sequence ID" value="QJA46256.1"/>
    <property type="molecule type" value="Genomic_DNA"/>
</dbReference>
<evidence type="ECO:0000313" key="4">
    <source>
        <dbReference type="EMBL" id="QJA82077.1"/>
    </source>
</evidence>
<accession>A0A6H1Z7R6</accession>
<evidence type="ECO:0000313" key="3">
    <source>
        <dbReference type="EMBL" id="QJA65052.1"/>
    </source>
</evidence>
<organism evidence="1">
    <name type="scientific">viral metagenome</name>
    <dbReference type="NCBI Taxonomy" id="1070528"/>
    <lineage>
        <taxon>unclassified sequences</taxon>
        <taxon>metagenomes</taxon>
        <taxon>organismal metagenomes</taxon>
    </lineage>
</organism>
<proteinExistence type="predicted"/>
<gene>
    <name evidence="4" type="ORF">MM415A00447_0023</name>
    <name evidence="3" type="ORF">MM415B00439_0008</name>
    <name evidence="2" type="ORF">TM448A00343_0008</name>
    <name evidence="1" type="ORF">TM448B00310_0041</name>
</gene>
<evidence type="ECO:0000313" key="2">
    <source>
        <dbReference type="EMBL" id="QJA46256.1"/>
    </source>
</evidence>
<protein>
    <submittedName>
        <fullName evidence="1">Uncharacterized protein</fullName>
    </submittedName>
</protein>
<reference evidence="1" key="1">
    <citation type="submission" date="2020-03" db="EMBL/GenBank/DDBJ databases">
        <title>The deep terrestrial virosphere.</title>
        <authorList>
            <person name="Holmfeldt K."/>
            <person name="Nilsson E."/>
            <person name="Simone D."/>
            <person name="Lopez-Fernandez M."/>
            <person name="Wu X."/>
            <person name="de Brujin I."/>
            <person name="Lundin D."/>
            <person name="Andersson A."/>
            <person name="Bertilsson S."/>
            <person name="Dopson M."/>
        </authorList>
    </citation>
    <scope>NUCLEOTIDE SEQUENCE</scope>
    <source>
        <strain evidence="4">MM415A00447</strain>
        <strain evidence="3">MM415B00439</strain>
        <strain evidence="2">TM448A00343</strain>
        <strain evidence="1">TM448B00310</strain>
    </source>
</reference>
<dbReference type="EMBL" id="MT144609">
    <property type="protein sequence ID" value="QJA43604.1"/>
    <property type="molecule type" value="Genomic_DNA"/>
</dbReference>
<dbReference type="EMBL" id="MT142478">
    <property type="protein sequence ID" value="QJA82077.1"/>
    <property type="molecule type" value="Genomic_DNA"/>
</dbReference>
<dbReference type="AlphaFoldDB" id="A0A6H1Z7R6"/>